<keyword evidence="3" id="KW-1185">Reference proteome</keyword>
<protein>
    <submittedName>
        <fullName evidence="2">Uncharacterized protein</fullName>
    </submittedName>
</protein>
<feature type="region of interest" description="Disordered" evidence="1">
    <location>
        <begin position="159"/>
        <end position="187"/>
    </location>
</feature>
<evidence type="ECO:0000313" key="2">
    <source>
        <dbReference type="EMBL" id="KAF2673142.1"/>
    </source>
</evidence>
<feature type="compositionally biased region" description="Low complexity" evidence="1">
    <location>
        <begin position="357"/>
        <end position="383"/>
    </location>
</feature>
<dbReference type="EMBL" id="MU004231">
    <property type="protein sequence ID" value="KAF2673142.1"/>
    <property type="molecule type" value="Genomic_DNA"/>
</dbReference>
<feature type="region of interest" description="Disordered" evidence="1">
    <location>
        <begin position="63"/>
        <end position="91"/>
    </location>
</feature>
<dbReference type="AlphaFoldDB" id="A0A6A6ULM7"/>
<gene>
    <name evidence="2" type="ORF">BT63DRAFT_436919</name>
</gene>
<proteinExistence type="predicted"/>
<dbReference type="Proteomes" id="UP000799302">
    <property type="component" value="Unassembled WGS sequence"/>
</dbReference>
<organism evidence="2 3">
    <name type="scientific">Microthyrium microscopicum</name>
    <dbReference type="NCBI Taxonomy" id="703497"/>
    <lineage>
        <taxon>Eukaryota</taxon>
        <taxon>Fungi</taxon>
        <taxon>Dikarya</taxon>
        <taxon>Ascomycota</taxon>
        <taxon>Pezizomycotina</taxon>
        <taxon>Dothideomycetes</taxon>
        <taxon>Dothideomycetes incertae sedis</taxon>
        <taxon>Microthyriales</taxon>
        <taxon>Microthyriaceae</taxon>
        <taxon>Microthyrium</taxon>
    </lineage>
</organism>
<accession>A0A6A6ULM7</accession>
<evidence type="ECO:0000313" key="3">
    <source>
        <dbReference type="Proteomes" id="UP000799302"/>
    </source>
</evidence>
<evidence type="ECO:0000256" key="1">
    <source>
        <dbReference type="SAM" id="MobiDB-lite"/>
    </source>
</evidence>
<feature type="region of interest" description="Disordered" evidence="1">
    <location>
        <begin position="336"/>
        <end position="415"/>
    </location>
</feature>
<sequence length="600" mass="66648">MLLAVLTATTVETIGRLVEASTPNHQKCPDCFPKFERPENDPEVEDKMKAYRASVDNKLHRAIIGDRDSATPNNTNDSTARDKVRGPSITNHYGSAFGSKWTAEEDLQAPVGSPRYPVNRPWIWPAGHPSFYVPLVNRYSETKPSLNPEWYDRAGPKLQPGHVKQVRSTNRSGFKAQTRPTEFTRTSKAPKGVRNVQFKEQLEDIRYIEPRQTDQISLEHWPPRIELDATQAKLEQHKESYRHQFTRSEKPNHVRTGSLSKIPLPARRTQSAIKTIRKARLTEVVTRSVEPTSTKAYMTGAGVANMNRLNARIYGTSASAKTLGLVPRVLEGTVTPVSVAPHQQPKQLSEKQRGKLPVQQSDQQFDQQPKQQPEQQLNQQPGEQPDDDRNTESSESLPHGESSPGSEDGQVKPKATTKLLGVPFICISPDSTLGPSIVTSRANHPRTSPPSTASPGSSPPEGSPIRSSLPRLSPPTIIPSGSSPPNHNEEGSERDPRKEAQAEQAEWRPSFLNPIVELPAFIDSGPCQDTTQFWDGYIADSGIDIDTIYKKPAEETTWEEEVDTGNVAKKPIVETTVEEEIDTVKVHKEPAVENDSEEEL</sequence>
<feature type="compositionally biased region" description="Basic and acidic residues" evidence="1">
    <location>
        <begin position="487"/>
        <end position="501"/>
    </location>
</feature>
<reference evidence="2" key="1">
    <citation type="journal article" date="2020" name="Stud. Mycol.">
        <title>101 Dothideomycetes genomes: a test case for predicting lifestyles and emergence of pathogens.</title>
        <authorList>
            <person name="Haridas S."/>
            <person name="Albert R."/>
            <person name="Binder M."/>
            <person name="Bloem J."/>
            <person name="Labutti K."/>
            <person name="Salamov A."/>
            <person name="Andreopoulos B."/>
            <person name="Baker S."/>
            <person name="Barry K."/>
            <person name="Bills G."/>
            <person name="Bluhm B."/>
            <person name="Cannon C."/>
            <person name="Castanera R."/>
            <person name="Culley D."/>
            <person name="Daum C."/>
            <person name="Ezra D."/>
            <person name="Gonzalez J."/>
            <person name="Henrissat B."/>
            <person name="Kuo A."/>
            <person name="Liang C."/>
            <person name="Lipzen A."/>
            <person name="Lutzoni F."/>
            <person name="Magnuson J."/>
            <person name="Mondo S."/>
            <person name="Nolan M."/>
            <person name="Ohm R."/>
            <person name="Pangilinan J."/>
            <person name="Park H.-J."/>
            <person name="Ramirez L."/>
            <person name="Alfaro M."/>
            <person name="Sun H."/>
            <person name="Tritt A."/>
            <person name="Yoshinaga Y."/>
            <person name="Zwiers L.-H."/>
            <person name="Turgeon B."/>
            <person name="Goodwin S."/>
            <person name="Spatafora J."/>
            <person name="Crous P."/>
            <person name="Grigoriev I."/>
        </authorList>
    </citation>
    <scope>NUCLEOTIDE SEQUENCE</scope>
    <source>
        <strain evidence="2">CBS 115976</strain>
    </source>
</reference>
<feature type="compositionally biased region" description="Low complexity" evidence="1">
    <location>
        <begin position="445"/>
        <end position="456"/>
    </location>
</feature>
<feature type="compositionally biased region" description="Polar residues" evidence="1">
    <location>
        <begin position="178"/>
        <end position="187"/>
    </location>
</feature>
<name>A0A6A6ULM7_9PEZI</name>
<feature type="region of interest" description="Disordered" evidence="1">
    <location>
        <begin position="436"/>
        <end position="510"/>
    </location>
</feature>